<dbReference type="SUPFAM" id="SSF64518">
    <property type="entry name" value="Phase 1 flagellin"/>
    <property type="match status" value="1"/>
</dbReference>
<dbReference type="Gene3D" id="1.20.1330.10">
    <property type="entry name" value="f41 fragment of flagellin, N-terminal domain"/>
    <property type="match status" value="1"/>
</dbReference>
<comment type="similarity">
    <text evidence="1 3">Belongs to the bacterial flagellin family.</text>
</comment>
<comment type="function">
    <text evidence="3">Flagellin is the subunit protein which polymerizes to form the filaments of bacterial flagella.</text>
</comment>
<dbReference type="InterPro" id="IPR001492">
    <property type="entry name" value="Flagellin"/>
</dbReference>
<evidence type="ECO:0000313" key="7">
    <source>
        <dbReference type="Proteomes" id="UP000283063"/>
    </source>
</evidence>
<accession>A0A3T0N316</accession>
<evidence type="ECO:0000313" key="6">
    <source>
        <dbReference type="EMBL" id="AZV78391.1"/>
    </source>
</evidence>
<protein>
    <recommendedName>
        <fullName evidence="3">Flagellin</fullName>
    </recommendedName>
</protein>
<keyword evidence="3" id="KW-0964">Secreted</keyword>
<dbReference type="EMBL" id="CP033219">
    <property type="protein sequence ID" value="AZV78391.1"/>
    <property type="molecule type" value="Genomic_DNA"/>
</dbReference>
<evidence type="ECO:0000259" key="5">
    <source>
        <dbReference type="Pfam" id="PF00700"/>
    </source>
</evidence>
<evidence type="ECO:0000259" key="4">
    <source>
        <dbReference type="Pfam" id="PF00669"/>
    </source>
</evidence>
<feature type="domain" description="Flagellin N-terminal" evidence="4">
    <location>
        <begin position="4"/>
        <end position="135"/>
    </location>
</feature>
<dbReference type="OrthoDB" id="8328560at2"/>
<keyword evidence="2 3" id="KW-0975">Bacterial flagellum</keyword>
<dbReference type="InterPro" id="IPR046358">
    <property type="entry name" value="Flagellin_C"/>
</dbReference>
<reference evidence="6 7" key="1">
    <citation type="submission" date="2018-10" db="EMBL/GenBank/DDBJ databases">
        <title>Parasedimentitalea marina sp. nov., a psychrophilic bacterium isolated from deep seawater of the New Britain Trench.</title>
        <authorList>
            <person name="Cao J."/>
        </authorList>
    </citation>
    <scope>NUCLEOTIDE SEQUENCE [LARGE SCALE GENOMIC DNA]</scope>
    <source>
        <strain evidence="6 7">W43</strain>
    </source>
</reference>
<evidence type="ECO:0000256" key="1">
    <source>
        <dbReference type="ARBA" id="ARBA00005709"/>
    </source>
</evidence>
<dbReference type="GO" id="GO:0005198">
    <property type="term" value="F:structural molecule activity"/>
    <property type="evidence" value="ECO:0007669"/>
    <property type="project" value="UniProtKB-UniRule"/>
</dbReference>
<proteinExistence type="inferred from homology"/>
<dbReference type="PANTHER" id="PTHR42792">
    <property type="entry name" value="FLAGELLIN"/>
    <property type="match status" value="1"/>
</dbReference>
<comment type="subcellular location">
    <subcellularLocation>
        <location evidence="3">Secreted</location>
    </subcellularLocation>
    <subcellularLocation>
        <location evidence="3">Bacterial flagellum</location>
    </subcellularLocation>
</comment>
<dbReference type="GO" id="GO:0009288">
    <property type="term" value="C:bacterial-type flagellum"/>
    <property type="evidence" value="ECO:0007669"/>
    <property type="project" value="UniProtKB-SubCell"/>
</dbReference>
<dbReference type="KEGG" id="sedi:EBB79_11225"/>
<dbReference type="Pfam" id="PF00700">
    <property type="entry name" value="Flagellin_C"/>
    <property type="match status" value="1"/>
</dbReference>
<keyword evidence="6" id="KW-0969">Cilium</keyword>
<feature type="domain" description="Flagellin C-terminal" evidence="5">
    <location>
        <begin position="207"/>
        <end position="280"/>
    </location>
</feature>
<name>A0A3T0N316_9RHOB</name>
<gene>
    <name evidence="6" type="ORF">EBB79_11225</name>
</gene>
<keyword evidence="6" id="KW-0966">Cell projection</keyword>
<dbReference type="Pfam" id="PF00669">
    <property type="entry name" value="Flagellin_N"/>
    <property type="match status" value="1"/>
</dbReference>
<dbReference type="PANTHER" id="PTHR42792:SF2">
    <property type="entry name" value="FLAGELLIN"/>
    <property type="match status" value="1"/>
</dbReference>
<dbReference type="Proteomes" id="UP000283063">
    <property type="component" value="Chromosome"/>
</dbReference>
<dbReference type="AlphaFoldDB" id="A0A3T0N316"/>
<dbReference type="RefSeq" id="WP_127748953.1">
    <property type="nucleotide sequence ID" value="NZ_CP033219.1"/>
</dbReference>
<evidence type="ECO:0000256" key="3">
    <source>
        <dbReference type="RuleBase" id="RU362073"/>
    </source>
</evidence>
<sequence length="281" mass="28792">MTSINTNSGALTALQMLGGTVEQREVVQEDIATGKEVDTAKDNAALWAISQVMEVDVAGFAAVSGSLTLGEATASVAAVGAERMTDVLLEMKQLTIIAGSGAVDYGKIEAQMAQKTEQLNSIISSTQFNGVNLLKTDIDGAGNSSLTIASSMDRTGSSAANLATISVDSLNFEGSTSFDINNRTAITDPASAQMALSEIEGFLNFAIEGAASLGASASKISSQNDFIGKLSDSMELGISAITDTNIEQASVRLATLNAQQQLGGLSLSIANASPLSLLALT</sequence>
<evidence type="ECO:0000256" key="2">
    <source>
        <dbReference type="ARBA" id="ARBA00023143"/>
    </source>
</evidence>
<dbReference type="InterPro" id="IPR001029">
    <property type="entry name" value="Flagellin_N"/>
</dbReference>
<dbReference type="GO" id="GO:0005576">
    <property type="term" value="C:extracellular region"/>
    <property type="evidence" value="ECO:0007669"/>
    <property type="project" value="UniProtKB-SubCell"/>
</dbReference>
<keyword evidence="7" id="KW-1185">Reference proteome</keyword>
<keyword evidence="6" id="KW-0282">Flagellum</keyword>
<dbReference type="PRINTS" id="PR00207">
    <property type="entry name" value="FLAGELLIN"/>
</dbReference>
<organism evidence="6 7">
    <name type="scientific">Parasedimentitalea marina</name>
    <dbReference type="NCBI Taxonomy" id="2483033"/>
    <lineage>
        <taxon>Bacteria</taxon>
        <taxon>Pseudomonadati</taxon>
        <taxon>Pseudomonadota</taxon>
        <taxon>Alphaproteobacteria</taxon>
        <taxon>Rhodobacterales</taxon>
        <taxon>Paracoccaceae</taxon>
        <taxon>Parasedimentitalea</taxon>
    </lineage>
</organism>